<feature type="repeat" description="HEAT" evidence="3">
    <location>
        <begin position="81"/>
        <end position="119"/>
    </location>
</feature>
<dbReference type="Pfam" id="PF22646">
    <property type="entry name" value="PPP2R1A-like_HEAT"/>
    <property type="match status" value="1"/>
</dbReference>
<dbReference type="InterPro" id="IPR016087">
    <property type="entry name" value="Chalcone_isomerase"/>
</dbReference>
<keyword evidence="1" id="KW-0677">Repeat</keyword>
<dbReference type="InterPro" id="IPR016024">
    <property type="entry name" value="ARM-type_fold"/>
</dbReference>
<evidence type="ECO:0000313" key="8">
    <source>
        <dbReference type="Proteomes" id="UP000308768"/>
    </source>
</evidence>
<dbReference type="PANTHER" id="PTHR10648">
    <property type="entry name" value="SERINE/THREONINE-PROTEIN PHOSPHATASE PP2A 65 KDA REGULATORY SUBUNIT"/>
    <property type="match status" value="1"/>
</dbReference>
<dbReference type="InterPro" id="IPR054573">
    <property type="entry name" value="PP2A/SF3B1-like_HEAT"/>
</dbReference>
<dbReference type="EMBL" id="NAJN01000828">
    <property type="protein sequence ID" value="TKA68322.1"/>
    <property type="molecule type" value="Genomic_DNA"/>
</dbReference>
<dbReference type="SUPFAM" id="SSF54626">
    <property type="entry name" value="Chalcone isomerase"/>
    <property type="match status" value="1"/>
</dbReference>
<dbReference type="Gene3D" id="1.25.10.10">
    <property type="entry name" value="Leucine-rich Repeat Variant"/>
    <property type="match status" value="1"/>
</dbReference>
<dbReference type="PROSITE" id="PS50077">
    <property type="entry name" value="HEAT_REPEAT"/>
    <property type="match status" value="7"/>
</dbReference>
<dbReference type="GO" id="GO:0016872">
    <property type="term" value="F:intramolecular lyase activity"/>
    <property type="evidence" value="ECO:0007669"/>
    <property type="project" value="InterPro"/>
</dbReference>
<dbReference type="GO" id="GO:0005634">
    <property type="term" value="C:nucleus"/>
    <property type="evidence" value="ECO:0007669"/>
    <property type="project" value="TreeGrafter"/>
</dbReference>
<comment type="caution">
    <text evidence="7">The sequence shown here is derived from an EMBL/GenBank/DDBJ whole genome shotgun (WGS) entry which is preliminary data.</text>
</comment>
<dbReference type="Pfam" id="PF16035">
    <property type="entry name" value="Chalcone_2"/>
    <property type="match status" value="1"/>
</dbReference>
<protein>
    <submittedName>
        <fullName evidence="7">Uncharacterized protein</fullName>
    </submittedName>
</protein>
<feature type="repeat" description="HEAT" evidence="3">
    <location>
        <begin position="378"/>
        <end position="416"/>
    </location>
</feature>
<dbReference type="InterPro" id="IPR021133">
    <property type="entry name" value="HEAT_type_2"/>
</dbReference>
<feature type="repeat" description="HEAT" evidence="3">
    <location>
        <begin position="42"/>
        <end position="80"/>
    </location>
</feature>
<comment type="similarity">
    <text evidence="2">Belongs to the phosphatase 2A regulatory subunit A family.</text>
</comment>
<dbReference type="GO" id="GO:0019888">
    <property type="term" value="F:protein phosphatase regulator activity"/>
    <property type="evidence" value="ECO:0007669"/>
    <property type="project" value="TreeGrafter"/>
</dbReference>
<dbReference type="Proteomes" id="UP000308768">
    <property type="component" value="Unassembled WGS sequence"/>
</dbReference>
<evidence type="ECO:0000259" key="4">
    <source>
        <dbReference type="Pfam" id="PF16035"/>
    </source>
</evidence>
<organism evidence="7 8">
    <name type="scientific">Cryomyces minteri</name>
    <dbReference type="NCBI Taxonomy" id="331657"/>
    <lineage>
        <taxon>Eukaryota</taxon>
        <taxon>Fungi</taxon>
        <taxon>Dikarya</taxon>
        <taxon>Ascomycota</taxon>
        <taxon>Pezizomycotina</taxon>
        <taxon>Dothideomycetes</taxon>
        <taxon>Dothideomycetes incertae sedis</taxon>
        <taxon>Cryomyces</taxon>
    </lineage>
</organism>
<dbReference type="PANTHER" id="PTHR10648:SF4">
    <property type="entry name" value="PROTEIN PHOSPHATASE 2 (FORMERLY 2A), REGULATORY SUBUNIT A, BETA ISOFORM-RELATED"/>
    <property type="match status" value="1"/>
</dbReference>
<dbReference type="GO" id="GO:0000159">
    <property type="term" value="C:protein phosphatase type 2A complex"/>
    <property type="evidence" value="ECO:0007669"/>
    <property type="project" value="TreeGrafter"/>
</dbReference>
<accession>A0A4U0WX33</accession>
<evidence type="ECO:0000313" key="7">
    <source>
        <dbReference type="EMBL" id="TKA68322.1"/>
    </source>
</evidence>
<feature type="domain" description="Chalcone isomerase" evidence="4">
    <location>
        <begin position="570"/>
        <end position="779"/>
    </location>
</feature>
<feature type="repeat" description="HEAT" evidence="3">
    <location>
        <begin position="159"/>
        <end position="197"/>
    </location>
</feature>
<dbReference type="Gene3D" id="3.50.70.10">
    <property type="match status" value="1"/>
</dbReference>
<evidence type="ECO:0000259" key="5">
    <source>
        <dbReference type="Pfam" id="PF22646"/>
    </source>
</evidence>
<feature type="repeat" description="HEAT" evidence="3">
    <location>
        <begin position="120"/>
        <end position="158"/>
    </location>
</feature>
<name>A0A4U0WX33_9PEZI</name>
<feature type="domain" description="Phosphatase 2A Regulatory Subunit A helical" evidence="6">
    <location>
        <begin position="161"/>
        <end position="329"/>
    </location>
</feature>
<evidence type="ECO:0000259" key="6">
    <source>
        <dbReference type="Pfam" id="PF22956"/>
    </source>
</evidence>
<dbReference type="InterPro" id="IPR036298">
    <property type="entry name" value="Chalcone_isomerase_sf"/>
</dbReference>
<reference evidence="7 8" key="1">
    <citation type="submission" date="2017-03" db="EMBL/GenBank/DDBJ databases">
        <title>Genomes of endolithic fungi from Antarctica.</title>
        <authorList>
            <person name="Coleine C."/>
            <person name="Masonjones S."/>
            <person name="Stajich J.E."/>
        </authorList>
    </citation>
    <scope>NUCLEOTIDE SEQUENCE [LARGE SCALE GENOMIC DNA]</scope>
    <source>
        <strain evidence="7 8">CCFEE 5187</strain>
    </source>
</reference>
<keyword evidence="8" id="KW-1185">Reference proteome</keyword>
<dbReference type="InterPro" id="IPR051023">
    <property type="entry name" value="PP2A_Regulatory_Subunit_A"/>
</dbReference>
<gene>
    <name evidence="7" type="ORF">B0A49_06822</name>
</gene>
<evidence type="ECO:0000256" key="2">
    <source>
        <dbReference type="ARBA" id="ARBA00038332"/>
    </source>
</evidence>
<dbReference type="InterPro" id="IPR016088">
    <property type="entry name" value="Chalcone_isomerase_3-sand"/>
</dbReference>
<feature type="repeat" description="HEAT" evidence="3">
    <location>
        <begin position="1"/>
        <end position="39"/>
    </location>
</feature>
<dbReference type="GO" id="GO:0005829">
    <property type="term" value="C:cytosol"/>
    <property type="evidence" value="ECO:0007669"/>
    <property type="project" value="TreeGrafter"/>
</dbReference>
<dbReference type="InterPro" id="IPR055231">
    <property type="entry name" value="2AA_helical"/>
</dbReference>
<sequence length="798" mass="88066">MIPLFNHLASDEQDSVRLLTVDILIAIAEVVPKEQQSSHGVLLTSLRALFEDKSWRVRYMVAERFEKIAKAVDEEVISRDLVPAFVKLLKDSEAEVKSAIAGQIPGFCALLDRNVLLREVMPSIEELVSDQSEHVRASLGMQISGLAPILGKEETINHLLPMFLQMLKDDDSGVRLNIISRLELVNNVIGIDRLSQSLLPAIVNLAEDKQWRVRLAIIEYVPLLASQLGVQFFDDKLSSLCMSWLGDTVFSIREASTMNLKKLTEVFGVEWANRAIVPQVTQMGKHPNYLYRMTTCFAVSTLAPALSLEAIEKSILGMMDNLVTDDIPNIRFNVAKSYAVLIDVLKRLPESGTILSIEKSGATPSGCQRGHDLIRNRIMPNLEKLQSDDDVDVRFFATTAAQGYADMMQTQSHEELLEALLQDEQQFRENSLGAPPPAAPHNPLDEITLQRIEAQRRAYYNRRSYYAAVGAAVCMLIPLLIVWNTDIPLGNKLVPKERADASNESNELFAGRPVHVIGTKVVVQDAKSGEEVELVDTGTSTIPHFPRTIHLPRDDDAGAAAAAGNAQDNEYTLLGLGVRSVSFLGIQVYVVGLYVRTADIAALQSRLIRTIDSVATTLVPTEKEKLRAALLDPTQGAEIWDAILRSKPGIRTAVRIVPTRKTDFNHLRDGWVRGMTARTQEAARRGETEYESEGFGAAMRDFKTLFGAKGAAPKGSVLVLTRDADGTLGAWFQEKEVAANKGELVRLGSVRDERISRMVWMGYLAGKNVSSEGARRSVVDGCVEFVARPVGTVETMVT</sequence>
<dbReference type="OrthoDB" id="340346at2759"/>
<dbReference type="STRING" id="331657.A0A4U0WX33"/>
<proteinExistence type="inferred from homology"/>
<evidence type="ECO:0000256" key="3">
    <source>
        <dbReference type="PROSITE-ProRule" id="PRU00103"/>
    </source>
</evidence>
<dbReference type="AlphaFoldDB" id="A0A4U0WX33"/>
<dbReference type="SUPFAM" id="SSF48371">
    <property type="entry name" value="ARM repeat"/>
    <property type="match status" value="1"/>
</dbReference>
<dbReference type="InterPro" id="IPR011989">
    <property type="entry name" value="ARM-like"/>
</dbReference>
<feature type="repeat" description="HEAT" evidence="3">
    <location>
        <begin position="198"/>
        <end position="236"/>
    </location>
</feature>
<feature type="domain" description="Phosphatase PP2A regulatory subunit A/Splicing factor 3B subunit 1-like HEAT repeat" evidence="5">
    <location>
        <begin position="75"/>
        <end position="151"/>
    </location>
</feature>
<dbReference type="Pfam" id="PF22956">
    <property type="entry name" value="VPS15-like_hel"/>
    <property type="match status" value="1"/>
</dbReference>
<evidence type="ECO:0000256" key="1">
    <source>
        <dbReference type="ARBA" id="ARBA00022737"/>
    </source>
</evidence>